<dbReference type="RefSeq" id="WP_096340841.1">
    <property type="nucleotide sequence ID" value="NZ_CAKKMG010000073.1"/>
</dbReference>
<accession>A0A9W4PG69</accession>
<evidence type="ECO:0000313" key="1">
    <source>
        <dbReference type="EMBL" id="CAH0280077.1"/>
    </source>
</evidence>
<dbReference type="EMBL" id="CAKKMG010000073">
    <property type="protein sequence ID" value="CAH0280077.1"/>
    <property type="molecule type" value="Genomic_DNA"/>
</dbReference>
<reference evidence="1" key="1">
    <citation type="submission" date="2021-11" db="EMBL/GenBank/DDBJ databases">
        <authorList>
            <person name="Bulgarelli D."/>
        </authorList>
    </citation>
    <scope>NUCLEOTIDE SEQUENCE</scope>
    <source>
        <strain evidence="1">Bi133</strain>
    </source>
</reference>
<dbReference type="Proteomes" id="UP000789326">
    <property type="component" value="Unassembled WGS sequence"/>
</dbReference>
<comment type="caution">
    <text evidence="1">The sequence shown here is derived from an EMBL/GenBank/DDBJ whole genome shotgun (WGS) entry which is preliminary data.</text>
</comment>
<gene>
    <name evidence="1" type="ORF">SRABI133_03915</name>
</gene>
<organism evidence="1 2">
    <name type="scientific">Peribacillus simplex</name>
    <dbReference type="NCBI Taxonomy" id="1478"/>
    <lineage>
        <taxon>Bacteria</taxon>
        <taxon>Bacillati</taxon>
        <taxon>Bacillota</taxon>
        <taxon>Bacilli</taxon>
        <taxon>Bacillales</taxon>
        <taxon>Bacillaceae</taxon>
        <taxon>Peribacillus</taxon>
    </lineage>
</organism>
<dbReference type="AlphaFoldDB" id="A0A9W4PG69"/>
<name>A0A9W4PG69_9BACI</name>
<proteinExistence type="predicted"/>
<protein>
    <submittedName>
        <fullName evidence="1">Uncharacterized protein</fullName>
    </submittedName>
</protein>
<evidence type="ECO:0000313" key="2">
    <source>
        <dbReference type="Proteomes" id="UP000789326"/>
    </source>
</evidence>
<sequence>MAIKICEKYGSVHRMYSKGFAVTRDHKTQALIKKLGGWYKCACGERFICEGSPHWKGWSILDYVTEGAIKKVQVIKGQASYMIDRNLIRHTKNSTLSGYVFYYNG</sequence>